<reference evidence="1" key="1">
    <citation type="journal article" date="2015" name="Nature">
        <title>Complex archaea that bridge the gap between prokaryotes and eukaryotes.</title>
        <authorList>
            <person name="Spang A."/>
            <person name="Saw J.H."/>
            <person name="Jorgensen S.L."/>
            <person name="Zaremba-Niedzwiedzka K."/>
            <person name="Martijn J."/>
            <person name="Lind A.E."/>
            <person name="van Eijk R."/>
            <person name="Schleper C."/>
            <person name="Guy L."/>
            <person name="Ettema T.J."/>
        </authorList>
    </citation>
    <scope>NUCLEOTIDE SEQUENCE</scope>
</reference>
<name>A0A0F9P9D5_9ZZZZ</name>
<comment type="caution">
    <text evidence="1">The sequence shown here is derived from an EMBL/GenBank/DDBJ whole genome shotgun (WGS) entry which is preliminary data.</text>
</comment>
<dbReference type="AlphaFoldDB" id="A0A0F9P9D5"/>
<protein>
    <submittedName>
        <fullName evidence="1">Uncharacterized protein</fullName>
    </submittedName>
</protein>
<gene>
    <name evidence="1" type="ORF">LCGC14_0929350</name>
</gene>
<evidence type="ECO:0000313" key="1">
    <source>
        <dbReference type="EMBL" id="KKN21057.1"/>
    </source>
</evidence>
<dbReference type="EMBL" id="LAZR01003183">
    <property type="protein sequence ID" value="KKN21057.1"/>
    <property type="molecule type" value="Genomic_DNA"/>
</dbReference>
<organism evidence="1">
    <name type="scientific">marine sediment metagenome</name>
    <dbReference type="NCBI Taxonomy" id="412755"/>
    <lineage>
        <taxon>unclassified sequences</taxon>
        <taxon>metagenomes</taxon>
        <taxon>ecological metagenomes</taxon>
    </lineage>
</organism>
<accession>A0A0F9P9D5</accession>
<sequence>MNVGIGIDYGPIRVEKIGKKALSHLILVGSSANSAKILEQKGKELDFDLYTTICFGYDVLYNLPNKYVSDTNGKILCSEIGTMSNTQSYMDKKSPYKIYEYTGRIRN</sequence>
<proteinExistence type="predicted"/>